<dbReference type="Proteomes" id="UP001443914">
    <property type="component" value="Unassembled WGS sequence"/>
</dbReference>
<feature type="compositionally biased region" description="Polar residues" evidence="1">
    <location>
        <begin position="1"/>
        <end position="14"/>
    </location>
</feature>
<evidence type="ECO:0000256" key="1">
    <source>
        <dbReference type="SAM" id="MobiDB-lite"/>
    </source>
</evidence>
<accession>A0AAW1JQ49</accession>
<organism evidence="2 3">
    <name type="scientific">Saponaria officinalis</name>
    <name type="common">Common soapwort</name>
    <name type="synonym">Lychnis saponaria</name>
    <dbReference type="NCBI Taxonomy" id="3572"/>
    <lineage>
        <taxon>Eukaryota</taxon>
        <taxon>Viridiplantae</taxon>
        <taxon>Streptophyta</taxon>
        <taxon>Embryophyta</taxon>
        <taxon>Tracheophyta</taxon>
        <taxon>Spermatophyta</taxon>
        <taxon>Magnoliopsida</taxon>
        <taxon>eudicotyledons</taxon>
        <taxon>Gunneridae</taxon>
        <taxon>Pentapetalae</taxon>
        <taxon>Caryophyllales</taxon>
        <taxon>Caryophyllaceae</taxon>
        <taxon>Caryophylleae</taxon>
        <taxon>Saponaria</taxon>
    </lineage>
</organism>
<reference evidence="2" key="1">
    <citation type="submission" date="2024-03" db="EMBL/GenBank/DDBJ databases">
        <title>WGS assembly of Saponaria officinalis var. Norfolk2.</title>
        <authorList>
            <person name="Jenkins J."/>
            <person name="Shu S."/>
            <person name="Grimwood J."/>
            <person name="Barry K."/>
            <person name="Goodstein D."/>
            <person name="Schmutz J."/>
            <person name="Leebens-Mack J."/>
            <person name="Osbourn A."/>
        </authorList>
    </citation>
    <scope>NUCLEOTIDE SEQUENCE [LARGE SCALE GENOMIC DNA]</scope>
    <source>
        <strain evidence="2">JIC</strain>
    </source>
</reference>
<comment type="caution">
    <text evidence="2">The sequence shown here is derived from an EMBL/GenBank/DDBJ whole genome shotgun (WGS) entry which is preliminary data.</text>
</comment>
<evidence type="ECO:0000313" key="2">
    <source>
        <dbReference type="EMBL" id="KAK9706499.1"/>
    </source>
</evidence>
<protein>
    <submittedName>
        <fullName evidence="2">Uncharacterized protein</fullName>
    </submittedName>
</protein>
<dbReference type="AlphaFoldDB" id="A0AAW1JQ49"/>
<sequence length="166" mass="18539">MEPNLNPTSSSLSQKVEKQSQAKQMTINNTTSRIASQNQRTYAITNQNSKYLKCVARIRRNTEEITELRDSREPNCHYNQQHTKSTQIIGAKSRQSPEIPKIRVFNRTQKQQRARAVHGGEGGWAGSAVVGRRGWGWSGEVVVFSGGLRVVGEAGDVGEGLFVFFF</sequence>
<name>A0AAW1JQ49_SAPOF</name>
<feature type="region of interest" description="Disordered" evidence="1">
    <location>
        <begin position="1"/>
        <end position="33"/>
    </location>
</feature>
<proteinExistence type="predicted"/>
<evidence type="ECO:0000313" key="3">
    <source>
        <dbReference type="Proteomes" id="UP001443914"/>
    </source>
</evidence>
<gene>
    <name evidence="2" type="ORF">RND81_07G129900</name>
</gene>
<keyword evidence="3" id="KW-1185">Reference proteome</keyword>
<dbReference type="EMBL" id="JBDFQZ010000007">
    <property type="protein sequence ID" value="KAK9706499.1"/>
    <property type="molecule type" value="Genomic_DNA"/>
</dbReference>
<feature type="compositionally biased region" description="Polar residues" evidence="1">
    <location>
        <begin position="21"/>
        <end position="33"/>
    </location>
</feature>